<accession>A0ABC9P1U4</accession>
<dbReference type="EMBL" id="AEBE01000158">
    <property type="protein sequence ID" value="EFU88869.1"/>
    <property type="molecule type" value="Genomic_DNA"/>
</dbReference>
<evidence type="ECO:0000313" key="2">
    <source>
        <dbReference type="Proteomes" id="UP000004933"/>
    </source>
</evidence>
<reference evidence="1 2" key="1">
    <citation type="submission" date="2010-09" db="EMBL/GenBank/DDBJ databases">
        <authorList>
            <person name="Weinstock G."/>
            <person name="Sodergren E."/>
            <person name="Clifton S."/>
            <person name="Fulton L."/>
            <person name="Fulton B."/>
            <person name="Courtney L."/>
            <person name="Fronick C."/>
            <person name="Harrison M."/>
            <person name="Strong C."/>
            <person name="Farmer C."/>
            <person name="Delahaunty K."/>
            <person name="Markovic C."/>
            <person name="Hall O."/>
            <person name="Minx P."/>
            <person name="Tomlinson C."/>
            <person name="Mitreva M."/>
            <person name="Hou S."/>
            <person name="Chen J."/>
            <person name="Wollam A."/>
            <person name="Pepin K.H."/>
            <person name="Johnson M."/>
            <person name="Bhonagiri V."/>
            <person name="Zhang X."/>
            <person name="Suruliraj S."/>
            <person name="Warren W."/>
            <person name="Chinwalla A."/>
            <person name="Mardis E.R."/>
            <person name="Wilson R.K."/>
        </authorList>
    </citation>
    <scope>NUCLEOTIDE SEQUENCE [LARGE SCALE GENOMIC DNA]</scope>
    <source>
        <strain evidence="1 2">TX0630</strain>
    </source>
</reference>
<protein>
    <submittedName>
        <fullName evidence="1">Uncharacterized protein</fullName>
    </submittedName>
</protein>
<evidence type="ECO:0000313" key="1">
    <source>
        <dbReference type="EMBL" id="EFU88869.1"/>
    </source>
</evidence>
<organism evidence="1 2">
    <name type="scientific">Enterococcus faecalis TX0630</name>
    <dbReference type="NCBI Taxonomy" id="749508"/>
    <lineage>
        <taxon>Bacteria</taxon>
        <taxon>Bacillati</taxon>
        <taxon>Bacillota</taxon>
        <taxon>Bacilli</taxon>
        <taxon>Lactobacillales</taxon>
        <taxon>Enterococcaceae</taxon>
        <taxon>Enterococcus</taxon>
    </lineage>
</organism>
<comment type="caution">
    <text evidence="1">The sequence shown here is derived from an EMBL/GenBank/DDBJ whole genome shotgun (WGS) entry which is preliminary data.</text>
</comment>
<proteinExistence type="predicted"/>
<dbReference type="AlphaFoldDB" id="A0ABC9P1U4"/>
<dbReference type="Proteomes" id="UP000004933">
    <property type="component" value="Unassembled WGS sequence"/>
</dbReference>
<gene>
    <name evidence="1" type="ORF">HMPREF9511_03088</name>
</gene>
<name>A0ABC9P1U4_ENTFL</name>
<sequence>MLKLFLSFVSLLYTLSYHTKFSKKKKQPIGRFLAQPLFILLSFSFPKKE</sequence>